<feature type="region of interest" description="Disordered" evidence="1">
    <location>
        <begin position="255"/>
        <end position="283"/>
    </location>
</feature>
<evidence type="ECO:0000313" key="2">
    <source>
        <dbReference type="EMBL" id="OIW23322.1"/>
    </source>
</evidence>
<reference evidence="2 3" key="1">
    <citation type="submission" date="2016-10" db="EMBL/GenBank/DDBJ databases">
        <title>Draft genome sequence of Coniochaeta ligniaria NRRL30616, a lignocellulolytic fungus for bioabatement of inhibitors in plant biomass hydrolysates.</title>
        <authorList>
            <consortium name="DOE Joint Genome Institute"/>
            <person name="Jimenez D.J."/>
            <person name="Hector R.E."/>
            <person name="Riley R."/>
            <person name="Sun H."/>
            <person name="Grigoriev I.V."/>
            <person name="Van Elsas J.D."/>
            <person name="Nichols N.N."/>
        </authorList>
    </citation>
    <scope>NUCLEOTIDE SEQUENCE [LARGE SCALE GENOMIC DNA]</scope>
    <source>
        <strain evidence="2 3">NRRL 30616</strain>
    </source>
</reference>
<feature type="compositionally biased region" description="Polar residues" evidence="1">
    <location>
        <begin position="320"/>
        <end position="336"/>
    </location>
</feature>
<protein>
    <submittedName>
        <fullName evidence="2">Uncharacterized protein</fullName>
    </submittedName>
</protein>
<feature type="region of interest" description="Disordered" evidence="1">
    <location>
        <begin position="157"/>
        <end position="179"/>
    </location>
</feature>
<gene>
    <name evidence="2" type="ORF">CONLIGDRAFT_649837</name>
</gene>
<feature type="region of interest" description="Disordered" evidence="1">
    <location>
        <begin position="299"/>
        <end position="336"/>
    </location>
</feature>
<feature type="region of interest" description="Disordered" evidence="1">
    <location>
        <begin position="76"/>
        <end position="95"/>
    </location>
</feature>
<dbReference type="Proteomes" id="UP000182658">
    <property type="component" value="Unassembled WGS sequence"/>
</dbReference>
<evidence type="ECO:0000256" key="1">
    <source>
        <dbReference type="SAM" id="MobiDB-lite"/>
    </source>
</evidence>
<proteinExistence type="predicted"/>
<name>A0A1J7J742_9PEZI</name>
<accession>A0A1J7J742</accession>
<dbReference type="EMBL" id="KV875107">
    <property type="protein sequence ID" value="OIW23322.1"/>
    <property type="molecule type" value="Genomic_DNA"/>
</dbReference>
<dbReference type="InParanoid" id="A0A1J7J742"/>
<evidence type="ECO:0000313" key="3">
    <source>
        <dbReference type="Proteomes" id="UP000182658"/>
    </source>
</evidence>
<keyword evidence="3" id="KW-1185">Reference proteome</keyword>
<sequence>MFLLVALAPSIDLHNYPNAPPPPHFQVTILRRHSLLLEAIPYLVRNYTSIFTGCSAIMAGGPITGVWIPPRLWEHAPSSPSPPSPTSGSRVSLPPTKEVPHVKLIVTTMEEDARRLSYRPLPNFYIKDDAYGHIGTLMDLDPTDDPGEMPPLIGGGEEGAGDGNSSWRRQTKTASRNKTRRWRLSPEMMQSEEARALLKFFEEGGMFADSHYGEPLNAQPRRLYRHYPESRPVPSPDLVPTTDLVRIRDLIHPRSRPIPDLNLSRMPSGLNSGSRPVPPGYRLVSTPDLVPSLPGTVRSQLRISSGPNFGYRPVPPGPSGPNSESRPVSSSDIVRS</sequence>
<feature type="compositionally biased region" description="Basic residues" evidence="1">
    <location>
        <begin position="169"/>
        <end position="179"/>
    </location>
</feature>
<organism evidence="2 3">
    <name type="scientific">Coniochaeta ligniaria NRRL 30616</name>
    <dbReference type="NCBI Taxonomy" id="1408157"/>
    <lineage>
        <taxon>Eukaryota</taxon>
        <taxon>Fungi</taxon>
        <taxon>Dikarya</taxon>
        <taxon>Ascomycota</taxon>
        <taxon>Pezizomycotina</taxon>
        <taxon>Sordariomycetes</taxon>
        <taxon>Sordariomycetidae</taxon>
        <taxon>Coniochaetales</taxon>
        <taxon>Coniochaetaceae</taxon>
        <taxon>Coniochaeta</taxon>
    </lineage>
</organism>
<dbReference type="AlphaFoldDB" id="A0A1J7J742"/>